<feature type="region of interest" description="Disordered" evidence="1">
    <location>
        <begin position="259"/>
        <end position="284"/>
    </location>
</feature>
<dbReference type="GO" id="GO:0005634">
    <property type="term" value="C:nucleus"/>
    <property type="evidence" value="ECO:0007669"/>
    <property type="project" value="TreeGrafter"/>
</dbReference>
<feature type="region of interest" description="Disordered" evidence="1">
    <location>
        <begin position="426"/>
        <end position="469"/>
    </location>
</feature>
<feature type="region of interest" description="Disordered" evidence="1">
    <location>
        <begin position="299"/>
        <end position="365"/>
    </location>
</feature>
<sequence>MSGVAVLPDGNGNGDQGEGGSRVSASIPSNMRRTIQNIREITGKQHSDDDIYAVLKECSMDPNETAQKLLYLDTFHEVKRKRDRRKENLSSRKPEGSRFTQGRFARGGQDNGGGKNAPTRRENGINHITERGGSMPSSLPVTQKTKNNAASLPTKASAVIPNGPTSLSNGKASHGPSSQSSVNDVINVPEGSSAVDVNRLGAAPPQYAAVAALAPTGSAFRVKQGKSTSGSNQLSLSAAPATVSAVDSSVSDPVPVPVLSQHPGAVGTAKLGAGSQGIGTEPDHLQENKHLVRDLNELELSKNEKAPSRPMNFMNKKRAPSKSKAVQKNKVSEPSQPSSSASEGSLAVRSSSDCASQSMQESAVPDEVIASDVATTTVEVISQPPAEVNVNDRQLVTFPNHFQVSETLKSGLTFGSFDSTYGSSVKSISGTGGDNDSSCVVESSQGSGETAKEHSSNQVVPSDAQEDFPDHLQSISQPVLEKVPPPEGIVSGADTKDDQLKQEILSLPEGPQNPTIQNGPNYNIGLVSTMLGSQHLQFEGTEPQTHEASRFSNFVNGNTPALSSRSPTPPIQGSVPPQSVPVLRQPYPPNYFPYGGHYFHPYYMPPIPQYLSHNGFPQQPSTGNVYLTPAPAPGVKTSLPQLKPGTNAGNPAHIGLSFGGSFIAPPPVGYSPGSAVTSGSSTGIEDLSSSQMKENHVYTTGQLSEGSTVWIPGQDISNLPVNSLYNFPPHGQHMAFSPAQAGHGAFTGLYAGQTLAAPSTLLQQSQAMAGAVETVAPPSGVFQQPQHAQINWISNF</sequence>
<dbReference type="PANTHER" id="PTHR46775:SF2">
    <property type="entry name" value="GBF-INTERACTING PROTEIN 1-LIKE"/>
    <property type="match status" value="1"/>
</dbReference>
<evidence type="ECO:0000313" key="3">
    <source>
        <dbReference type="EMBL" id="SPD16783.1"/>
    </source>
</evidence>
<feature type="compositionally biased region" description="Polar residues" evidence="1">
    <location>
        <begin position="135"/>
        <end position="151"/>
    </location>
</feature>
<feature type="region of interest" description="Disordered" evidence="1">
    <location>
        <begin position="558"/>
        <end position="580"/>
    </location>
</feature>
<proteinExistence type="predicted"/>
<dbReference type="EMBL" id="OIVN01004335">
    <property type="protein sequence ID" value="SPD16783.1"/>
    <property type="molecule type" value="Genomic_DNA"/>
</dbReference>
<feature type="region of interest" description="Disordered" evidence="1">
    <location>
        <begin position="1"/>
        <end position="32"/>
    </location>
</feature>
<evidence type="ECO:0000256" key="1">
    <source>
        <dbReference type="SAM" id="MobiDB-lite"/>
    </source>
</evidence>
<feature type="compositionally biased region" description="Polar residues" evidence="1">
    <location>
        <begin position="23"/>
        <end position="32"/>
    </location>
</feature>
<dbReference type="Pfam" id="PF06972">
    <property type="entry name" value="GIP1_N"/>
    <property type="match status" value="1"/>
</dbReference>
<feature type="region of interest" description="Disordered" evidence="1">
    <location>
        <begin position="81"/>
        <end position="182"/>
    </location>
</feature>
<dbReference type="PANTHER" id="PTHR46775">
    <property type="entry name" value="FLOCCULATION PROTEIN (DUF1296)"/>
    <property type="match status" value="1"/>
</dbReference>
<evidence type="ECO:0000259" key="2">
    <source>
        <dbReference type="Pfam" id="PF06972"/>
    </source>
</evidence>
<reference evidence="3" key="1">
    <citation type="submission" date="2018-02" db="EMBL/GenBank/DDBJ databases">
        <authorList>
            <person name="Cohen D.B."/>
            <person name="Kent A.D."/>
        </authorList>
    </citation>
    <scope>NUCLEOTIDE SEQUENCE</scope>
</reference>
<feature type="compositionally biased region" description="Basic and acidic residues" evidence="1">
    <location>
        <begin position="119"/>
        <end position="130"/>
    </location>
</feature>
<feature type="compositionally biased region" description="Basic and acidic residues" evidence="1">
    <location>
        <begin position="85"/>
        <end position="96"/>
    </location>
</feature>
<protein>
    <recommendedName>
        <fullName evidence="2">GBF-interacting protein 1 N-terminal domain-containing protein</fullName>
    </recommendedName>
</protein>
<dbReference type="SUPFAM" id="SSF46934">
    <property type="entry name" value="UBA-like"/>
    <property type="match status" value="1"/>
</dbReference>
<feature type="compositionally biased region" description="Gly residues" evidence="1">
    <location>
        <begin position="11"/>
        <end position="20"/>
    </location>
</feature>
<dbReference type="GO" id="GO:0051082">
    <property type="term" value="F:unfolded protein binding"/>
    <property type="evidence" value="ECO:0007669"/>
    <property type="project" value="TreeGrafter"/>
</dbReference>
<dbReference type="InterPro" id="IPR009060">
    <property type="entry name" value="UBA-like_sf"/>
</dbReference>
<organism evidence="3">
    <name type="scientific">Fagus sylvatica</name>
    <name type="common">Beechnut</name>
    <dbReference type="NCBI Taxonomy" id="28930"/>
    <lineage>
        <taxon>Eukaryota</taxon>
        <taxon>Viridiplantae</taxon>
        <taxon>Streptophyta</taxon>
        <taxon>Embryophyta</taxon>
        <taxon>Tracheophyta</taxon>
        <taxon>Spermatophyta</taxon>
        <taxon>Magnoliopsida</taxon>
        <taxon>eudicotyledons</taxon>
        <taxon>Gunneridae</taxon>
        <taxon>Pentapetalae</taxon>
        <taxon>rosids</taxon>
        <taxon>fabids</taxon>
        <taxon>Fagales</taxon>
        <taxon>Fagaceae</taxon>
        <taxon>Fagus</taxon>
    </lineage>
</organism>
<feature type="compositionally biased region" description="Polar residues" evidence="1">
    <location>
        <begin position="426"/>
        <end position="448"/>
    </location>
</feature>
<dbReference type="InterPro" id="IPR044277">
    <property type="entry name" value="GIP1"/>
</dbReference>
<accession>A0A2N9HYE9</accession>
<feature type="compositionally biased region" description="Basic residues" evidence="1">
    <location>
        <begin position="315"/>
        <end position="327"/>
    </location>
</feature>
<feature type="compositionally biased region" description="Polar residues" evidence="1">
    <location>
        <begin position="163"/>
        <end position="182"/>
    </location>
</feature>
<dbReference type="AlphaFoldDB" id="A0A2N9HYE9"/>
<feature type="domain" description="GBF-interacting protein 1 N-terminal" evidence="2">
    <location>
        <begin position="27"/>
        <end position="87"/>
    </location>
</feature>
<feature type="compositionally biased region" description="Low complexity" evidence="1">
    <location>
        <begin position="332"/>
        <end position="352"/>
    </location>
</feature>
<dbReference type="InterPro" id="IPR009719">
    <property type="entry name" value="GIP1_N"/>
</dbReference>
<name>A0A2N9HYE9_FAGSY</name>
<gene>
    <name evidence="3" type="ORF">FSB_LOCUS44665</name>
</gene>